<dbReference type="EMBL" id="JAYMCU010000071">
    <property type="protein sequence ID" value="MEC3938877.1"/>
    <property type="molecule type" value="Genomic_DNA"/>
</dbReference>
<evidence type="ECO:0000313" key="2">
    <source>
        <dbReference type="EMBL" id="MEC3938877.1"/>
    </source>
</evidence>
<dbReference type="PANTHER" id="PTHR43179">
    <property type="entry name" value="RHAMNOSYLTRANSFERASE WBBL"/>
    <property type="match status" value="1"/>
</dbReference>
<gene>
    <name evidence="2" type="ORF">VOF76_22270</name>
</gene>
<comment type="caution">
    <text evidence="2">The sequence shown here is derived from an EMBL/GenBank/DDBJ whole genome shotgun (WGS) entry which is preliminary data.</text>
</comment>
<proteinExistence type="predicted"/>
<dbReference type="Gene3D" id="3.90.550.10">
    <property type="entry name" value="Spore Coat Polysaccharide Biosynthesis Protein SpsA, Chain A"/>
    <property type="match status" value="2"/>
</dbReference>
<feature type="domain" description="Glycosyltransferase 2-like" evidence="1">
    <location>
        <begin position="204"/>
        <end position="364"/>
    </location>
</feature>
<evidence type="ECO:0000259" key="1">
    <source>
        <dbReference type="Pfam" id="PF00535"/>
    </source>
</evidence>
<sequence length="732" mass="84306">MHTLSNITSWFRLSIRPNLKPKKDLKKNKFSRWESTSEDSFFEFDNSKVKPCGWYMVNLKLTLSHSTTNAKIYIDSGKDYNEEEQLTFPLQSGKLVKRILYLETPPKRLRFDPCEAPMEFSINEFSLTKLTTARAKSLMLKKLNMDVPAKTNNKEIYQKYISFLDVKHTPIHYQTWLDKNDLAPYVASLPVTQGQANYDTPLFSIILATYNSDIKYLKACIDSIQHQTYKNWQLCIADDASVEEEVYKLLETYSELDSRIKISKRSQNGHISQASNTALSLATGEYIALIDHDDLISPFALQIMAYEIYRNPTAQFFYSDEDKIDQDGQRFSPHFKPDWNRDLFYSHNYITHFSVIKKSLVDKIGGFRTGVEGSQDYDLFLRAISHLQDHQIKHVPHILYHWRAISGSTALSSAEKNYTSDAGLKALSDYFSHAHPEVFVSKHALNNCYRTQWPIPCKAPLVSLFIPTRDRVDLLKRCVETILEKTTYSLFEIIIVNNQSTCPQTLEYLKQINNNDKVRVIDYEHTFNFSAINNFAASHAQGSIFGLINNDIEVLSPHWLDEMVRQVSRSDIGCVGAKLYYPDMRVQHAGVVLGIGGIAGHSHKYFRQHHHGYHSRLSLVQNYSAVTAAALLVRKSVFDEVGGMEEELSVAFNDVDFCLKVREAGYRNLWTPFAELIHHESVSRGYEDNPEKQARFKKEVDYMVNKWGSILVNDPCYNPNLSLTHEDFSYRI</sequence>
<name>A0ABU6IBI5_9ENTR</name>
<accession>A0ABU6IBI5</accession>
<dbReference type="SUPFAM" id="SSF53448">
    <property type="entry name" value="Nucleotide-diphospho-sugar transferases"/>
    <property type="match status" value="2"/>
</dbReference>
<reference evidence="2 3" key="1">
    <citation type="submission" date="2024-01" db="EMBL/GenBank/DDBJ databases">
        <title>Comparative Genomics of Leclercia adecarboxylata Strains Isolated from Several Sources.</title>
        <authorList>
            <person name="Yescas-Zazueta V."/>
            <person name="Balbuena-Alonso M.G."/>
            <person name="Valencia D."/>
            <person name="Mendez-Pfeiffer P.A."/>
            <person name="Ballesteros-Monrreal M.G."/>
            <person name="Rocha-Gracia R.D.C."/>
            <person name="Barrios-Villa E."/>
        </authorList>
    </citation>
    <scope>NUCLEOTIDE SEQUENCE [LARGE SCALE GENOMIC DNA]</scope>
    <source>
        <strain evidence="2 3">33MEM</strain>
    </source>
</reference>
<protein>
    <submittedName>
        <fullName evidence="2">Glycosyltransferase family 2 protein</fullName>
    </submittedName>
</protein>
<dbReference type="InterPro" id="IPR029044">
    <property type="entry name" value="Nucleotide-diphossugar_trans"/>
</dbReference>
<keyword evidence="3" id="KW-1185">Reference proteome</keyword>
<evidence type="ECO:0000313" key="3">
    <source>
        <dbReference type="Proteomes" id="UP001357437"/>
    </source>
</evidence>
<dbReference type="InterPro" id="IPR001173">
    <property type="entry name" value="Glyco_trans_2-like"/>
</dbReference>
<dbReference type="PANTHER" id="PTHR43179:SF7">
    <property type="entry name" value="RHAMNOSYLTRANSFERASE WBBL"/>
    <property type="match status" value="1"/>
</dbReference>
<dbReference type="CDD" id="cd04184">
    <property type="entry name" value="GT2_RfbC_Mx_like"/>
    <property type="match status" value="1"/>
</dbReference>
<dbReference type="Pfam" id="PF00535">
    <property type="entry name" value="Glycos_transf_2"/>
    <property type="match status" value="2"/>
</dbReference>
<organism evidence="2 3">
    <name type="scientific">Leclercia adecarboxylata</name>
    <dbReference type="NCBI Taxonomy" id="83655"/>
    <lineage>
        <taxon>Bacteria</taxon>
        <taxon>Pseudomonadati</taxon>
        <taxon>Pseudomonadota</taxon>
        <taxon>Gammaproteobacteria</taxon>
        <taxon>Enterobacterales</taxon>
        <taxon>Enterobacteriaceae</taxon>
        <taxon>Leclercia</taxon>
    </lineage>
</organism>
<dbReference type="Proteomes" id="UP001357437">
    <property type="component" value="Unassembled WGS sequence"/>
</dbReference>
<dbReference type="CDD" id="cd04186">
    <property type="entry name" value="GT_2_like_c"/>
    <property type="match status" value="1"/>
</dbReference>
<dbReference type="RefSeq" id="WP_150870157.1">
    <property type="nucleotide sequence ID" value="NZ_CBCYJT010000017.1"/>
</dbReference>
<feature type="domain" description="Glycosyltransferase 2-like" evidence="1">
    <location>
        <begin position="463"/>
        <end position="638"/>
    </location>
</feature>